<comment type="cofactor">
    <cofactor evidence="1">
        <name>FAD</name>
        <dbReference type="ChEBI" id="CHEBI:57692"/>
    </cofactor>
</comment>
<keyword evidence="8" id="KW-1185">Reference proteome</keyword>
<evidence type="ECO:0000313" key="7">
    <source>
        <dbReference type="EMBL" id="WFD43337.1"/>
    </source>
</evidence>
<sequence>MSSFTHVLIVGGGAFGASTAVELARLGHRVTVLEKSADGNAADNAASNDLNKIIRADYDDQHYRDLCKKSIHHWRTNPVLKDFYHETGVMFRTGMKLGKHAEWIETSIKNAMAPVSNMKENVDQEKLPKAYAITNGEQAVNVFPPALRPHLGDPYKQFREQVGYFNPHGGWAEAKNATFAMMDEARRLGTEVVTNARVTKLIYAEPKYNQSKPKVIGVETHDGRTFLADRVLLTTGCWTASMLEQLKLPMPREILKPTAHCVLTLKLEPEIAEKFRGTPVTFNMYTGFYTFEPNADGILKCAIHGKGSSQFDPGRYPGTEYPEVTSYEQVKDMIKELQSIFPILQLEGPKKTASVLFTRMCWYSDSADENFLIDFHPDVDDLLVASGDSGHAFKFLPLLGRLVAARLLHLETGTDELVPDFGLSSYQRRVFSFAHHLEINDPKNPNRVSTDSIRIGAEAIAPAEFLQQGPSNSKL</sequence>
<keyword evidence="4" id="KW-0274">FAD</keyword>
<reference evidence="7" key="1">
    <citation type="submission" date="2023-02" db="EMBL/GenBank/DDBJ databases">
        <title>Mating type loci evolution in Malassezia.</title>
        <authorList>
            <person name="Coelho M.A."/>
        </authorList>
    </citation>
    <scope>NUCLEOTIDE SEQUENCE</scope>
    <source>
        <strain evidence="7">CBS 14136</strain>
    </source>
</reference>
<dbReference type="Gene3D" id="3.50.50.60">
    <property type="entry name" value="FAD/NAD(P)-binding domain"/>
    <property type="match status" value="1"/>
</dbReference>
<organism evidence="7 8">
    <name type="scientific">Malassezia psittaci</name>
    <dbReference type="NCBI Taxonomy" id="1821823"/>
    <lineage>
        <taxon>Eukaryota</taxon>
        <taxon>Fungi</taxon>
        <taxon>Dikarya</taxon>
        <taxon>Basidiomycota</taxon>
        <taxon>Ustilaginomycotina</taxon>
        <taxon>Malasseziomycetes</taxon>
        <taxon>Malasseziales</taxon>
        <taxon>Malasseziaceae</taxon>
        <taxon>Malassezia</taxon>
    </lineage>
</organism>
<evidence type="ECO:0000256" key="3">
    <source>
        <dbReference type="ARBA" id="ARBA00022630"/>
    </source>
</evidence>
<dbReference type="GO" id="GO:0050660">
    <property type="term" value="F:flavin adenine dinucleotide binding"/>
    <property type="evidence" value="ECO:0007669"/>
    <property type="project" value="InterPro"/>
</dbReference>
<dbReference type="InterPro" id="IPR045170">
    <property type="entry name" value="MTOX"/>
</dbReference>
<dbReference type="GO" id="GO:0050031">
    <property type="term" value="F:L-pipecolate oxidase activity"/>
    <property type="evidence" value="ECO:0007669"/>
    <property type="project" value="TreeGrafter"/>
</dbReference>
<dbReference type="EMBL" id="CP118376">
    <property type="protein sequence ID" value="WFD43337.1"/>
    <property type="molecule type" value="Genomic_DNA"/>
</dbReference>
<dbReference type="PANTHER" id="PTHR10961">
    <property type="entry name" value="PEROXISOMAL SARCOSINE OXIDASE"/>
    <property type="match status" value="1"/>
</dbReference>
<dbReference type="Pfam" id="PF01266">
    <property type="entry name" value="DAO"/>
    <property type="match status" value="1"/>
</dbReference>
<keyword evidence="3" id="KW-0285">Flavoprotein</keyword>
<name>A0AAF0F9Q5_9BASI</name>
<evidence type="ECO:0000256" key="5">
    <source>
        <dbReference type="ARBA" id="ARBA00023002"/>
    </source>
</evidence>
<dbReference type="Gene3D" id="3.30.9.10">
    <property type="entry name" value="D-Amino Acid Oxidase, subunit A, domain 2"/>
    <property type="match status" value="1"/>
</dbReference>
<feature type="domain" description="FAD dependent oxidoreductase" evidence="6">
    <location>
        <begin position="7"/>
        <end position="406"/>
    </location>
</feature>
<evidence type="ECO:0000256" key="4">
    <source>
        <dbReference type="ARBA" id="ARBA00022827"/>
    </source>
</evidence>
<gene>
    <name evidence="7" type="ORF">MPSI1_001998</name>
</gene>
<dbReference type="GO" id="GO:0008115">
    <property type="term" value="F:sarcosine oxidase activity"/>
    <property type="evidence" value="ECO:0007669"/>
    <property type="project" value="TreeGrafter"/>
</dbReference>
<dbReference type="SUPFAM" id="SSF51905">
    <property type="entry name" value="FAD/NAD(P)-binding domain"/>
    <property type="match status" value="1"/>
</dbReference>
<dbReference type="GO" id="GO:0004657">
    <property type="term" value="F:proline dehydrogenase activity"/>
    <property type="evidence" value="ECO:0007669"/>
    <property type="project" value="TreeGrafter"/>
</dbReference>
<accession>A0AAF0F9Q5</accession>
<dbReference type="InterPro" id="IPR006076">
    <property type="entry name" value="FAD-dep_OxRdtase"/>
</dbReference>
<protein>
    <recommendedName>
        <fullName evidence="6">FAD dependent oxidoreductase domain-containing protein</fullName>
    </recommendedName>
</protein>
<dbReference type="AlphaFoldDB" id="A0AAF0F9Q5"/>
<keyword evidence="5" id="KW-0560">Oxidoreductase</keyword>
<evidence type="ECO:0000256" key="1">
    <source>
        <dbReference type="ARBA" id="ARBA00001974"/>
    </source>
</evidence>
<dbReference type="InterPro" id="IPR036188">
    <property type="entry name" value="FAD/NAD-bd_sf"/>
</dbReference>
<evidence type="ECO:0000256" key="2">
    <source>
        <dbReference type="ARBA" id="ARBA00010989"/>
    </source>
</evidence>
<comment type="similarity">
    <text evidence="2">Belongs to the MSOX/MTOX family.</text>
</comment>
<dbReference type="Proteomes" id="UP001214628">
    <property type="component" value="Chromosome 2"/>
</dbReference>
<evidence type="ECO:0000259" key="6">
    <source>
        <dbReference type="Pfam" id="PF01266"/>
    </source>
</evidence>
<evidence type="ECO:0000313" key="8">
    <source>
        <dbReference type="Proteomes" id="UP001214628"/>
    </source>
</evidence>
<dbReference type="PANTHER" id="PTHR10961:SF46">
    <property type="entry name" value="PEROXISOMAL SARCOSINE OXIDASE"/>
    <property type="match status" value="1"/>
</dbReference>
<proteinExistence type="inferred from homology"/>